<dbReference type="OrthoDB" id="5588333at2759"/>
<dbReference type="EMBL" id="AZBU02000006">
    <property type="protein sequence ID" value="TKR73659.1"/>
    <property type="molecule type" value="Genomic_DNA"/>
</dbReference>
<dbReference type="Proteomes" id="UP000298663">
    <property type="component" value="Unassembled WGS sequence"/>
</dbReference>
<reference evidence="1 2" key="1">
    <citation type="journal article" date="2015" name="Genome Biol.">
        <title>Comparative genomics of Steinernema reveals deeply conserved gene regulatory networks.</title>
        <authorList>
            <person name="Dillman A.R."/>
            <person name="Macchietto M."/>
            <person name="Porter C.F."/>
            <person name="Rogers A."/>
            <person name="Williams B."/>
            <person name="Antoshechkin I."/>
            <person name="Lee M.M."/>
            <person name="Goodwin Z."/>
            <person name="Lu X."/>
            <person name="Lewis E.E."/>
            <person name="Goodrich-Blair H."/>
            <person name="Stock S.P."/>
            <person name="Adams B.J."/>
            <person name="Sternberg P.W."/>
            <person name="Mortazavi A."/>
        </authorList>
    </citation>
    <scope>NUCLEOTIDE SEQUENCE [LARGE SCALE GENOMIC DNA]</scope>
    <source>
        <strain evidence="1 2">ALL</strain>
    </source>
</reference>
<gene>
    <name evidence="1" type="ORF">L596_020944</name>
</gene>
<organism evidence="1 2">
    <name type="scientific">Steinernema carpocapsae</name>
    <name type="common">Entomopathogenic nematode</name>
    <dbReference type="NCBI Taxonomy" id="34508"/>
    <lineage>
        <taxon>Eukaryota</taxon>
        <taxon>Metazoa</taxon>
        <taxon>Ecdysozoa</taxon>
        <taxon>Nematoda</taxon>
        <taxon>Chromadorea</taxon>
        <taxon>Rhabditida</taxon>
        <taxon>Tylenchina</taxon>
        <taxon>Panagrolaimomorpha</taxon>
        <taxon>Strongyloidoidea</taxon>
        <taxon>Steinernematidae</taxon>
        <taxon>Steinernema</taxon>
    </lineage>
</organism>
<evidence type="ECO:0000313" key="2">
    <source>
        <dbReference type="Proteomes" id="UP000298663"/>
    </source>
</evidence>
<evidence type="ECO:0000313" key="1">
    <source>
        <dbReference type="EMBL" id="TKR73659.1"/>
    </source>
</evidence>
<protein>
    <submittedName>
        <fullName evidence="1">Uncharacterized protein</fullName>
    </submittedName>
</protein>
<sequence length="105" mass="11913">MAPYRAGFAVRLPKAKEPHVLRLGTRQLEKAGEYFRHLQDDLFPQFLRGAANQAIKDGTPLDEVMRFVRWKQQKTLEAYVEVSPASTPTTSNKTLVKLAVSHNFS</sequence>
<reference evidence="1 2" key="2">
    <citation type="journal article" date="2019" name="G3 (Bethesda)">
        <title>Hybrid Assembly of the Genome of the Entomopathogenic Nematode Steinernema carpocapsae Identifies the X-Chromosome.</title>
        <authorList>
            <person name="Serra L."/>
            <person name="Macchietto M."/>
            <person name="Macias-Munoz A."/>
            <person name="McGill C.J."/>
            <person name="Rodriguez I.M."/>
            <person name="Rodriguez B."/>
            <person name="Murad R."/>
            <person name="Mortazavi A."/>
        </authorList>
    </citation>
    <scope>NUCLEOTIDE SEQUENCE [LARGE SCALE GENOMIC DNA]</scope>
    <source>
        <strain evidence="1 2">ALL</strain>
    </source>
</reference>
<dbReference type="AlphaFoldDB" id="A0A4U5MV16"/>
<accession>A0A4U5MV16</accession>
<name>A0A4U5MV16_STECR</name>
<comment type="caution">
    <text evidence="1">The sequence shown here is derived from an EMBL/GenBank/DDBJ whole genome shotgun (WGS) entry which is preliminary data.</text>
</comment>
<proteinExistence type="predicted"/>
<keyword evidence="2" id="KW-1185">Reference proteome</keyword>